<proteinExistence type="predicted"/>
<evidence type="ECO:0000256" key="6">
    <source>
        <dbReference type="SAM" id="Coils"/>
    </source>
</evidence>
<keyword evidence="6" id="KW-0175">Coiled coil</keyword>
<dbReference type="InterPro" id="IPR027094">
    <property type="entry name" value="Mitofusin_fam"/>
</dbReference>
<dbReference type="SUPFAM" id="SSF52540">
    <property type="entry name" value="P-loop containing nucleoside triphosphate hydrolases"/>
    <property type="match status" value="1"/>
</dbReference>
<evidence type="ECO:0000256" key="1">
    <source>
        <dbReference type="ARBA" id="ARBA00004370"/>
    </source>
</evidence>
<dbReference type="PANTHER" id="PTHR10465:SF0">
    <property type="entry name" value="SARCALUMENIN"/>
    <property type="match status" value="1"/>
</dbReference>
<organism evidence="8 9">
    <name type="scientific">Thermostichus vulcanus str. 'Rupite'</name>
    <dbReference type="NCBI Taxonomy" id="2813851"/>
    <lineage>
        <taxon>Bacteria</taxon>
        <taxon>Bacillati</taxon>
        <taxon>Cyanobacteriota</taxon>
        <taxon>Cyanophyceae</taxon>
        <taxon>Thermostichales</taxon>
        <taxon>Thermostichaceae</taxon>
        <taxon>Thermostichus</taxon>
    </lineage>
</organism>
<keyword evidence="2" id="KW-0547">Nucleotide-binding</keyword>
<reference evidence="8" key="1">
    <citation type="submission" date="2021-02" db="EMBL/GenBank/DDBJ databases">
        <title>The CRISPR/cas machinery reduction and long-range gene transfer in the hot spring cyanobacterium Synechococcus.</title>
        <authorList>
            <person name="Dvorak P."/>
            <person name="Jahodarova E."/>
            <person name="Hasler P."/>
            <person name="Poulickova A."/>
        </authorList>
    </citation>
    <scope>NUCLEOTIDE SEQUENCE</scope>
    <source>
        <strain evidence="8">Rupite</strain>
    </source>
</reference>
<keyword evidence="3" id="KW-0378">Hydrolase</keyword>
<comment type="caution">
    <text evidence="8">The sequence shown here is derived from an EMBL/GenBank/DDBJ whole genome shotgun (WGS) entry which is preliminary data.</text>
</comment>
<accession>A0ABT0C7P2</accession>
<keyword evidence="5" id="KW-0472">Membrane</keyword>
<dbReference type="InterPro" id="IPR027417">
    <property type="entry name" value="P-loop_NTPase"/>
</dbReference>
<gene>
    <name evidence="8" type="ORF">JX360_02625</name>
</gene>
<dbReference type="Pfam" id="PF00350">
    <property type="entry name" value="Dynamin_N"/>
    <property type="match status" value="1"/>
</dbReference>
<name>A0ABT0C7P2_THEVL</name>
<evidence type="ECO:0000256" key="2">
    <source>
        <dbReference type="ARBA" id="ARBA00022741"/>
    </source>
</evidence>
<evidence type="ECO:0000313" key="8">
    <source>
        <dbReference type="EMBL" id="MCJ2541809.1"/>
    </source>
</evidence>
<sequence length="839" mass="95875">MSVKLLPQCENLKEQVETILQLWHQDPILQGKQDTTRIQSSLSKAISPTFEIVFAGAFSAGKSMLINALLERELLYSAEGHATGTECYIAYAEPSEERVVLTFLSEHQVREQITAFCTRLNLLSPPAQLENAALKSLKEQTETIIQQEGGKSKSERAKQADALGLLIEGFQQNRASIHPTENKIFSMEQFNFSNLKEAASFARRGANSAVLRKVEYYCHHPLLKDGNVIVDTPGIDAPVKADAERTYQKIADPDTSAVICVLKSAATGELTQEETDLIEHIQANASIRDRVFYVFNRIDETWYNAQLRQRLDSIINQQFRQLRIFKTSGLLGFYGSQLKTTTPEDRFGLDTIFAESIKGLGGEEETPQFVSEFNKYCGSGKLVGSIFRPSIHGYETPLDNYVRILREWGKPLIEHMIKDSGIEEFRLGITRYLTEEKRPQLFSALANDLQPLCIELRKSYLDLYRDLDSKPREVEGMIAHELMLINQELTNIGREFNEHIQIMVNEVIDGTDKEFEADFRKLQSKMVRRLDELLDTFSVDDVYSRAIRSHPRNSTAPLLAVLVEAFYYLSNELEDILVESANTVVESFFRRLNDRVRNSNYYKQLFRLLGSDNDLERKLLLVEEITRNSLINGARKECDRYVRESPRFYDEGTFSIYQFREVLRQTSQSYDISAIRDAEAAIRQLLKLDFEPKINQTVRSNFRQETNNTLKTQLLPIAKQVADEILQRYPEAKQFMEETLKKEAKEKIALNEQRLKELEMNIDRYNQAVSAINLCLQALGLNREMLPMMGSLESSSFKGTIETLVSPPEGEMNQTVDSVPVDLGTESFPELDGILDDLR</sequence>
<evidence type="ECO:0000259" key="7">
    <source>
        <dbReference type="Pfam" id="PF00350"/>
    </source>
</evidence>
<evidence type="ECO:0000313" key="9">
    <source>
        <dbReference type="Proteomes" id="UP000830835"/>
    </source>
</evidence>
<keyword evidence="9" id="KW-1185">Reference proteome</keyword>
<evidence type="ECO:0000256" key="5">
    <source>
        <dbReference type="ARBA" id="ARBA00023136"/>
    </source>
</evidence>
<feature type="coiled-coil region" evidence="6">
    <location>
        <begin position="733"/>
        <end position="768"/>
    </location>
</feature>
<dbReference type="PANTHER" id="PTHR10465">
    <property type="entry name" value="TRANSMEMBRANE GTPASE FZO1"/>
    <property type="match status" value="1"/>
</dbReference>
<dbReference type="Proteomes" id="UP000830835">
    <property type="component" value="Unassembled WGS sequence"/>
</dbReference>
<dbReference type="Gene3D" id="3.40.50.300">
    <property type="entry name" value="P-loop containing nucleotide triphosphate hydrolases"/>
    <property type="match status" value="1"/>
</dbReference>
<evidence type="ECO:0000256" key="4">
    <source>
        <dbReference type="ARBA" id="ARBA00023134"/>
    </source>
</evidence>
<feature type="domain" description="Dynamin N-terminal" evidence="7">
    <location>
        <begin position="52"/>
        <end position="286"/>
    </location>
</feature>
<dbReference type="InterPro" id="IPR045063">
    <property type="entry name" value="Dynamin_N"/>
</dbReference>
<protein>
    <submittedName>
        <fullName evidence="8">Dynamin family protein</fullName>
    </submittedName>
</protein>
<evidence type="ECO:0000256" key="3">
    <source>
        <dbReference type="ARBA" id="ARBA00022801"/>
    </source>
</evidence>
<keyword evidence="4" id="KW-0342">GTP-binding</keyword>
<dbReference type="RefSeq" id="WP_244349019.1">
    <property type="nucleotide sequence ID" value="NZ_JAFIRA010000003.1"/>
</dbReference>
<dbReference type="EMBL" id="JAFIRA010000003">
    <property type="protein sequence ID" value="MCJ2541809.1"/>
    <property type="molecule type" value="Genomic_DNA"/>
</dbReference>
<comment type="subcellular location">
    <subcellularLocation>
        <location evidence="1">Membrane</location>
    </subcellularLocation>
</comment>